<name>A0A1Q9ANN5_9HYPH</name>
<dbReference type="SUPFAM" id="SSF159245">
    <property type="entry name" value="AttH-like"/>
    <property type="match status" value="1"/>
</dbReference>
<evidence type="ECO:0000256" key="1">
    <source>
        <dbReference type="SAM" id="MobiDB-lite"/>
    </source>
</evidence>
<feature type="domain" description="AttH" evidence="2">
    <location>
        <begin position="80"/>
        <end position="270"/>
    </location>
</feature>
<dbReference type="RefSeq" id="WP_075633363.1">
    <property type="nucleotide sequence ID" value="NZ_MKIO01000020.1"/>
</dbReference>
<sequence length="394" mass="42353">MNAEILRRAQAGHRRAWRALGRARSLLLAGLLACAPHFGQAAHAQGFAGLGTTAEGFAVPQPGVALSFPADHGPHPDFRIEWWYLTANLKGDDGKDYGVQWTLFRSALQPGERPGWESPQVWLGHAAVTTPTAQHVAERLARGGIGQAGVAASPFSATIDDWAMRERTSDQTGGQASEQTGEQAGAAAGTDPLNRLTLSASGKDFRYALDLTATGPLVPQGQNGYSVKSAAGQASFYYSQPFYRVAGRLDLPEGPVTVTGEAWLDREWSSQPLSADQTGWDWFSLHFDGGEKLMGFRLRDKGAGYTSATFIAADGTPEPLPAGALVLTPLENAMVAGRRVPVGWRLQLPQKGIDITTTALNPEAWMATRTPYWEGPIRFSGTRSGRGYLEMTGY</sequence>
<dbReference type="PANTHER" id="PTHR38591">
    <property type="entry name" value="HYDROLASE"/>
    <property type="match status" value="1"/>
</dbReference>
<protein>
    <submittedName>
        <fullName evidence="3">Iron ABC transporter permease</fullName>
    </submittedName>
</protein>
<dbReference type="InterPro" id="IPR023374">
    <property type="entry name" value="AttH-like_dom_sf"/>
</dbReference>
<gene>
    <name evidence="3" type="ORF">BJF92_21100</name>
</gene>
<feature type="compositionally biased region" description="Low complexity" evidence="1">
    <location>
        <begin position="171"/>
        <end position="190"/>
    </location>
</feature>
<reference evidence="3 4" key="1">
    <citation type="submission" date="2016-09" db="EMBL/GenBank/DDBJ databases">
        <title>Rhizobium sp. nov., a novel species isolated from the rice rhizosphere.</title>
        <authorList>
            <person name="Zhao J."/>
            <person name="Zhang X."/>
        </authorList>
    </citation>
    <scope>NUCLEOTIDE SEQUENCE [LARGE SCALE GENOMIC DNA]</scope>
    <source>
        <strain evidence="3 4">MH17</strain>
    </source>
</reference>
<proteinExistence type="predicted"/>
<evidence type="ECO:0000313" key="3">
    <source>
        <dbReference type="EMBL" id="OLP57009.1"/>
    </source>
</evidence>
<evidence type="ECO:0000313" key="4">
    <source>
        <dbReference type="Proteomes" id="UP000186143"/>
    </source>
</evidence>
<dbReference type="AlphaFoldDB" id="A0A1Q9ANN5"/>
<dbReference type="InterPro" id="IPR010791">
    <property type="entry name" value="AttH_dom"/>
</dbReference>
<dbReference type="Gene3D" id="2.40.370.10">
    <property type="entry name" value="AttH-like domain"/>
    <property type="match status" value="2"/>
</dbReference>
<dbReference type="Proteomes" id="UP000186143">
    <property type="component" value="Unassembled WGS sequence"/>
</dbReference>
<evidence type="ECO:0000259" key="2">
    <source>
        <dbReference type="Pfam" id="PF07143"/>
    </source>
</evidence>
<accession>A0A1Q9ANN5</accession>
<dbReference type="STRING" id="1672749.BJF92_21100"/>
<feature type="region of interest" description="Disordered" evidence="1">
    <location>
        <begin position="166"/>
        <end position="193"/>
    </location>
</feature>
<dbReference type="EMBL" id="MKIO01000020">
    <property type="protein sequence ID" value="OLP57009.1"/>
    <property type="molecule type" value="Genomic_DNA"/>
</dbReference>
<comment type="caution">
    <text evidence="3">The sequence shown here is derived from an EMBL/GenBank/DDBJ whole genome shotgun (WGS) entry which is preliminary data.</text>
</comment>
<dbReference type="PANTHER" id="PTHR38591:SF1">
    <property type="entry name" value="BLL1000 PROTEIN"/>
    <property type="match status" value="1"/>
</dbReference>
<organism evidence="3 4">
    <name type="scientific">Xaviernesmea rhizosphaerae</name>
    <dbReference type="NCBI Taxonomy" id="1672749"/>
    <lineage>
        <taxon>Bacteria</taxon>
        <taxon>Pseudomonadati</taxon>
        <taxon>Pseudomonadota</taxon>
        <taxon>Alphaproteobacteria</taxon>
        <taxon>Hyphomicrobiales</taxon>
        <taxon>Rhizobiaceae</taxon>
        <taxon>Rhizobium/Agrobacterium group</taxon>
        <taxon>Xaviernesmea</taxon>
    </lineage>
</organism>
<dbReference type="Pfam" id="PF17186">
    <property type="entry name" value="Lipocalin_9"/>
    <property type="match status" value="1"/>
</dbReference>
<dbReference type="Pfam" id="PF07143">
    <property type="entry name" value="CrtC"/>
    <property type="match status" value="1"/>
</dbReference>
<dbReference type="OrthoDB" id="9770826at2"/>